<feature type="signal peptide" evidence="2">
    <location>
        <begin position="1"/>
        <end position="28"/>
    </location>
</feature>
<dbReference type="AlphaFoldDB" id="A0A2S5D502"/>
<dbReference type="InterPro" id="IPR014755">
    <property type="entry name" value="Cu-Rt/internalin_Ig-like"/>
</dbReference>
<dbReference type="EMBL" id="PGLV01000001">
    <property type="protein sequence ID" value="POZ58072.1"/>
    <property type="molecule type" value="Genomic_DNA"/>
</dbReference>
<dbReference type="Proteomes" id="UP000237319">
    <property type="component" value="Unassembled WGS sequence"/>
</dbReference>
<gene>
    <name evidence="4" type="primary">sap_2</name>
    <name evidence="4" type="ORF">LYSIN_02856</name>
</gene>
<dbReference type="PROSITE" id="PS51272">
    <property type="entry name" value="SLH"/>
    <property type="match status" value="2"/>
</dbReference>
<keyword evidence="5" id="KW-1185">Reference proteome</keyword>
<dbReference type="Pfam" id="PF00395">
    <property type="entry name" value="SLH"/>
    <property type="match status" value="2"/>
</dbReference>
<evidence type="ECO:0000313" key="5">
    <source>
        <dbReference type="Proteomes" id="UP000237319"/>
    </source>
</evidence>
<evidence type="ECO:0000256" key="2">
    <source>
        <dbReference type="SAM" id="SignalP"/>
    </source>
</evidence>
<reference evidence="4 5" key="1">
    <citation type="submission" date="2017-11" db="EMBL/GenBank/DDBJ databases">
        <title>Genome sequence of Lysinibacillus sphaericus, a lignin-degrading bacteria isolated from municipal solid waste soil.</title>
        <authorList>
            <person name="Persinoti G.F."/>
            <person name="Paixao D.A."/>
            <person name="Bugg T.D."/>
            <person name="Squina F.M."/>
        </authorList>
    </citation>
    <scope>NUCLEOTIDE SEQUENCE [LARGE SCALE GENOMIC DNA]</scope>
    <source>
        <strain evidence="4 5">A1</strain>
    </source>
</reference>
<dbReference type="RefSeq" id="WP_069510735.1">
    <property type="nucleotide sequence ID" value="NZ_JOTQ01000011.1"/>
</dbReference>
<feature type="domain" description="SLH" evidence="3">
    <location>
        <begin position="26"/>
        <end position="89"/>
    </location>
</feature>
<feature type="chain" id="PRO_5015527753" evidence="2">
    <location>
        <begin position="29"/>
        <end position="1034"/>
    </location>
</feature>
<sequence>MKQKYSKWVVGAASAALVASAIVPVASAASFSDIENSDHKDAILALADAKIVGGYTDGTFKPNAVVTRGNVTKFLGKWLVSEGYEVPADYATKARFTDLPTTAPDQELLQYAALVKDAGVFKGSNDQLMYTKNMSREQMAVVLVRAINTVYGVDLVADYKESDFKSTITDLDNATANENREAIIALEYAGLTNVKAFNPKNTLTRGQFASFLNRTITNIAEAPLTVKETKVVDATTLEVTLSDDTKHTVKLETPLPENKETKVDFEIEGKTYSAVVTYEVTEVKLEAVKAVSSKSIEVAFNKAVDFTAADFTVNKGTVKANVASVALSEDKKTATIELTSKLTEGEYTVTVAQKDKDALKGSVKVENEKVAKLDVLSDVAAFTSTAKTAATVGVKVSNQYGEDITKLNHSDVTVTVAGAATAGTLNADGTLNLTLAAGAKEGDNVIITLVHAKTGVTAQATVKLSAVAAISEITFGELYNKDGKTLSQDTDLSKDKFYLPVTTKDQYGNAVTNLTTINNEVLLTNSNPGVVTLSAVKTVTINGKEVNVVEVTGTNLAGTSNLIAVSKTTGKSATTTVAVAEGVKLSSVSVSAPTEVLSANKDAFFPLTVVDTQGKEIKTLKELAAVKQDSLTESAGYQIVEVTGKTGLFVKVPANKVEANKAVTVVVTTLSGKVSTQTIVAKAEAKPTVITGLNSKVATALRAKDVAGVTVKNTDLVVEDQYGQVITDAAVLGAIQFEASVEVGSASEKAFTVTNTGNTSANIVAKAGTTETSGKVSFKLLDGATPVESSALTKTFSIVSDAQFASYTVEDVPTIYANAADGNKVVAAYNKDIVVKAKTASGEVVQLTEGTDFTVTGKPAAGSAITFADKETTAKKSVTITINATGEELTKELTYSNVAPKVAKVQVVKEGTAAAAVADSTKLEEAKAVEFTATSAFNLTELAKLVDFVVTDTYGVAVAADETAGVKVTLADTTVVPVETLTLTKVSGEVEFAGNGTLTAAVNKFTAGAEFNSLVKFSGVAGNIVKVTATSASN</sequence>
<evidence type="ECO:0000256" key="1">
    <source>
        <dbReference type="ARBA" id="ARBA00022729"/>
    </source>
</evidence>
<proteinExistence type="predicted"/>
<protein>
    <submittedName>
        <fullName evidence="4">S-layer protein sap</fullName>
    </submittedName>
</protein>
<keyword evidence="1 2" id="KW-0732">Signal</keyword>
<feature type="domain" description="SLH" evidence="3">
    <location>
        <begin position="166"/>
        <end position="226"/>
    </location>
</feature>
<dbReference type="InterPro" id="IPR001119">
    <property type="entry name" value="SLH_dom"/>
</dbReference>
<evidence type="ECO:0000259" key="3">
    <source>
        <dbReference type="PROSITE" id="PS51272"/>
    </source>
</evidence>
<dbReference type="Gene3D" id="2.60.40.1220">
    <property type="match status" value="1"/>
</dbReference>
<accession>A0A2S5D502</accession>
<name>A0A2S5D502_LYSSH</name>
<organism evidence="4 5">
    <name type="scientific">Lysinibacillus sphaericus</name>
    <name type="common">Bacillus sphaericus</name>
    <dbReference type="NCBI Taxonomy" id="1421"/>
    <lineage>
        <taxon>Bacteria</taxon>
        <taxon>Bacillati</taxon>
        <taxon>Bacillota</taxon>
        <taxon>Bacilli</taxon>
        <taxon>Bacillales</taxon>
        <taxon>Bacillaceae</taxon>
        <taxon>Lysinibacillus</taxon>
    </lineage>
</organism>
<comment type="caution">
    <text evidence="4">The sequence shown here is derived from an EMBL/GenBank/DDBJ whole genome shotgun (WGS) entry which is preliminary data.</text>
</comment>
<evidence type="ECO:0000313" key="4">
    <source>
        <dbReference type="EMBL" id="POZ58072.1"/>
    </source>
</evidence>